<evidence type="ECO:0000256" key="1">
    <source>
        <dbReference type="ARBA" id="ARBA00023015"/>
    </source>
</evidence>
<dbReference type="EMBL" id="JACHNH010000001">
    <property type="protein sequence ID" value="MBB4760123.1"/>
    <property type="molecule type" value="Genomic_DNA"/>
</dbReference>
<comment type="caution">
    <text evidence="5">The sequence shown here is derived from an EMBL/GenBank/DDBJ whole genome shotgun (WGS) entry which is preliminary data.</text>
</comment>
<keyword evidence="1" id="KW-0805">Transcription regulation</keyword>
<dbReference type="PROSITE" id="PS00041">
    <property type="entry name" value="HTH_ARAC_FAMILY_1"/>
    <property type="match status" value="1"/>
</dbReference>
<evidence type="ECO:0000259" key="4">
    <source>
        <dbReference type="PROSITE" id="PS01124"/>
    </source>
</evidence>
<dbReference type="PROSITE" id="PS01124">
    <property type="entry name" value="HTH_ARAC_FAMILY_2"/>
    <property type="match status" value="1"/>
</dbReference>
<dbReference type="InterPro" id="IPR018062">
    <property type="entry name" value="HTH_AraC-typ_CS"/>
</dbReference>
<dbReference type="SMART" id="SM00342">
    <property type="entry name" value="HTH_ARAC"/>
    <property type="match status" value="1"/>
</dbReference>
<organism evidence="5 6">
    <name type="scientific">Actinoplanes digitatis</name>
    <dbReference type="NCBI Taxonomy" id="1868"/>
    <lineage>
        <taxon>Bacteria</taxon>
        <taxon>Bacillati</taxon>
        <taxon>Actinomycetota</taxon>
        <taxon>Actinomycetes</taxon>
        <taxon>Micromonosporales</taxon>
        <taxon>Micromonosporaceae</taxon>
        <taxon>Actinoplanes</taxon>
    </lineage>
</organism>
<dbReference type="PANTHER" id="PTHR46796:SF12">
    <property type="entry name" value="HTH-TYPE DNA-BINDING TRANSCRIPTIONAL ACTIVATOR EUTR"/>
    <property type="match status" value="1"/>
</dbReference>
<dbReference type="SUPFAM" id="SSF46689">
    <property type="entry name" value="Homeodomain-like"/>
    <property type="match status" value="2"/>
</dbReference>
<dbReference type="Gene3D" id="1.10.10.60">
    <property type="entry name" value="Homeodomain-like"/>
    <property type="match status" value="1"/>
</dbReference>
<evidence type="ECO:0000256" key="2">
    <source>
        <dbReference type="ARBA" id="ARBA00023125"/>
    </source>
</evidence>
<dbReference type="GO" id="GO:0003700">
    <property type="term" value="F:DNA-binding transcription factor activity"/>
    <property type="evidence" value="ECO:0007669"/>
    <property type="project" value="InterPro"/>
</dbReference>
<protein>
    <submittedName>
        <fullName evidence="5">AraC-like DNA-binding protein</fullName>
    </submittedName>
</protein>
<keyword evidence="2 5" id="KW-0238">DNA-binding</keyword>
<dbReference type="PANTHER" id="PTHR46796">
    <property type="entry name" value="HTH-TYPE TRANSCRIPTIONAL ACTIVATOR RHAS-RELATED"/>
    <property type="match status" value="1"/>
</dbReference>
<dbReference type="Pfam" id="PF12833">
    <property type="entry name" value="HTH_18"/>
    <property type="match status" value="1"/>
</dbReference>
<evidence type="ECO:0000313" key="6">
    <source>
        <dbReference type="Proteomes" id="UP000578112"/>
    </source>
</evidence>
<reference evidence="5 6" key="1">
    <citation type="submission" date="2020-08" db="EMBL/GenBank/DDBJ databases">
        <title>Sequencing the genomes of 1000 actinobacteria strains.</title>
        <authorList>
            <person name="Klenk H.-P."/>
        </authorList>
    </citation>
    <scope>NUCLEOTIDE SEQUENCE [LARGE SCALE GENOMIC DNA]</scope>
    <source>
        <strain evidence="5 6">DSM 43149</strain>
    </source>
</reference>
<proteinExistence type="predicted"/>
<dbReference type="InterPro" id="IPR035418">
    <property type="entry name" value="AraC-bd_2"/>
</dbReference>
<sequence length="293" mass="31268">MGAPEGAEGFRFNAEVIKLGPLTVGQLGFGAPVTLVAPELDAYHVTIPVAGRVHARHAGHEVVAGPSTGIVFGPGGPVYTLHDAHSAELDIKIERSALENELAALLGRPVVGPIDLPPAIDMSGGPAQSWGRLVRLLSGETEDPGSLIWQPLIADLLRRSVLNGLLLSVRHRYSDELRTPAPAGPPRAVRRAIDAIQHEPERPFSVGDLARISGMSVRSLQEGFRRHVGCAPMAYLQSVRLGRAHEALRREDPARVTVAAVAHRTGFAHLGRFAAAYRARFGVSPSATLRDTP</sequence>
<name>A0A7W7HST0_9ACTN</name>
<evidence type="ECO:0000313" key="5">
    <source>
        <dbReference type="EMBL" id="MBB4760123.1"/>
    </source>
</evidence>
<gene>
    <name evidence="5" type="ORF">BJ971_000679</name>
</gene>
<feature type="domain" description="HTH araC/xylS-type" evidence="4">
    <location>
        <begin position="190"/>
        <end position="291"/>
    </location>
</feature>
<dbReference type="Pfam" id="PF14525">
    <property type="entry name" value="AraC_binding_2"/>
    <property type="match status" value="1"/>
</dbReference>
<dbReference type="GO" id="GO:0043565">
    <property type="term" value="F:sequence-specific DNA binding"/>
    <property type="evidence" value="ECO:0007669"/>
    <property type="project" value="InterPro"/>
</dbReference>
<accession>A0A7W7HST0</accession>
<dbReference type="InterPro" id="IPR009057">
    <property type="entry name" value="Homeodomain-like_sf"/>
</dbReference>
<dbReference type="InterPro" id="IPR050204">
    <property type="entry name" value="AraC_XylS_family_regulators"/>
</dbReference>
<keyword evidence="6" id="KW-1185">Reference proteome</keyword>
<evidence type="ECO:0000256" key="3">
    <source>
        <dbReference type="ARBA" id="ARBA00023163"/>
    </source>
</evidence>
<dbReference type="Proteomes" id="UP000578112">
    <property type="component" value="Unassembled WGS sequence"/>
</dbReference>
<keyword evidence="3" id="KW-0804">Transcription</keyword>
<dbReference type="AlphaFoldDB" id="A0A7W7HST0"/>
<dbReference type="InterPro" id="IPR018060">
    <property type="entry name" value="HTH_AraC"/>
</dbReference>